<keyword evidence="13" id="KW-1185">Reference proteome</keyword>
<comment type="cofactor">
    <cofactor evidence="1">
        <name>(R)-lipoate</name>
        <dbReference type="ChEBI" id="CHEBI:83088"/>
    </cofactor>
</comment>
<dbReference type="Pfam" id="PF00198">
    <property type="entry name" value="2-oxoacid_dh"/>
    <property type="match status" value="2"/>
</dbReference>
<protein>
    <recommendedName>
        <fullName evidence="4">dihydrolipoyllysine-residue succinyltransferase</fullName>
        <ecNumber evidence="4">2.3.1.61</ecNumber>
    </recommendedName>
    <alternativeName>
        <fullName evidence="9">2-oxoglutarate dehydrogenase complex component E2</fullName>
    </alternativeName>
</protein>
<dbReference type="InterPro" id="IPR050537">
    <property type="entry name" value="2-oxoacid_dehydrogenase"/>
</dbReference>
<dbReference type="Proteomes" id="UP000007799">
    <property type="component" value="Unassembled WGS sequence"/>
</dbReference>
<keyword evidence="6" id="KW-0808">Transferase</keyword>
<proteinExistence type="inferred from homology"/>
<dbReference type="InterPro" id="IPR001078">
    <property type="entry name" value="2-oxoacid_DH_actylTfrase"/>
</dbReference>
<dbReference type="eggNOG" id="ENOG502S15V">
    <property type="taxonomic scope" value="Eukaryota"/>
</dbReference>
<dbReference type="EC" id="2.3.1.61" evidence="4"/>
<feature type="transmembrane region" description="Helical" evidence="10">
    <location>
        <begin position="236"/>
        <end position="260"/>
    </location>
</feature>
<comment type="similarity">
    <text evidence="3">Belongs to the 2-oxoacid dehydrogenase family.</text>
</comment>
<dbReference type="OrthoDB" id="196858at2759"/>
<keyword evidence="5" id="KW-0816">Tricarboxylic acid cycle</keyword>
<dbReference type="GO" id="GO:0006099">
    <property type="term" value="P:tricarboxylic acid cycle"/>
    <property type="evidence" value="ECO:0007669"/>
    <property type="project" value="UniProtKB-KW"/>
</dbReference>
<evidence type="ECO:0000256" key="1">
    <source>
        <dbReference type="ARBA" id="ARBA00001938"/>
    </source>
</evidence>
<dbReference type="STRING" id="946362.F2UI05"/>
<dbReference type="RefSeq" id="XP_004991126.1">
    <property type="nucleotide sequence ID" value="XM_004991069.1"/>
</dbReference>
<evidence type="ECO:0000256" key="9">
    <source>
        <dbReference type="ARBA" id="ARBA00032406"/>
    </source>
</evidence>
<dbReference type="InterPro" id="IPR023213">
    <property type="entry name" value="CAT-like_dom_sf"/>
</dbReference>
<dbReference type="EMBL" id="GL832975">
    <property type="protein sequence ID" value="EGD76754.1"/>
    <property type="molecule type" value="Genomic_DNA"/>
</dbReference>
<evidence type="ECO:0000256" key="4">
    <source>
        <dbReference type="ARBA" id="ARBA00012945"/>
    </source>
</evidence>
<feature type="domain" description="2-oxoacid dehydrogenase acyltransferase catalytic" evidence="11">
    <location>
        <begin position="103"/>
        <end position="231"/>
    </location>
</feature>
<keyword evidence="8" id="KW-0012">Acyltransferase</keyword>
<dbReference type="GO" id="GO:0005739">
    <property type="term" value="C:mitochondrion"/>
    <property type="evidence" value="ECO:0007669"/>
    <property type="project" value="TreeGrafter"/>
</dbReference>
<keyword evidence="7" id="KW-0450">Lipoyl</keyword>
<dbReference type="PANTHER" id="PTHR43416">
    <property type="entry name" value="DIHYDROLIPOYLLYSINE-RESIDUE SUCCINYLTRANSFERASE COMPONENT OF 2-OXOGLUTARATE DEHYDROGENASE COMPLEX, MITOCHONDRIAL-RELATED"/>
    <property type="match status" value="1"/>
</dbReference>
<evidence type="ECO:0000256" key="8">
    <source>
        <dbReference type="ARBA" id="ARBA00023315"/>
    </source>
</evidence>
<name>F2UI05_SALR5</name>
<evidence type="ECO:0000313" key="12">
    <source>
        <dbReference type="EMBL" id="EGD76754.1"/>
    </source>
</evidence>
<comment type="pathway">
    <text evidence="2">Amino-acid degradation; L-lysine degradation via saccharopine pathway; glutaryl-CoA from L-lysine: step 6/6.</text>
</comment>
<evidence type="ECO:0000256" key="2">
    <source>
        <dbReference type="ARBA" id="ARBA00005145"/>
    </source>
</evidence>
<keyword evidence="10" id="KW-0472">Membrane</keyword>
<evidence type="ECO:0000256" key="7">
    <source>
        <dbReference type="ARBA" id="ARBA00022823"/>
    </source>
</evidence>
<evidence type="ECO:0000256" key="10">
    <source>
        <dbReference type="SAM" id="Phobius"/>
    </source>
</evidence>
<dbReference type="SUPFAM" id="SSF52777">
    <property type="entry name" value="CoA-dependent acyltransferases"/>
    <property type="match status" value="1"/>
</dbReference>
<evidence type="ECO:0000259" key="11">
    <source>
        <dbReference type="Pfam" id="PF00198"/>
    </source>
</evidence>
<dbReference type="Gene3D" id="3.30.559.10">
    <property type="entry name" value="Chloramphenicol acetyltransferase-like domain"/>
    <property type="match status" value="1"/>
</dbReference>
<organism evidence="13">
    <name type="scientific">Salpingoeca rosetta (strain ATCC 50818 / BSB-021)</name>
    <dbReference type="NCBI Taxonomy" id="946362"/>
    <lineage>
        <taxon>Eukaryota</taxon>
        <taxon>Choanoflagellata</taxon>
        <taxon>Craspedida</taxon>
        <taxon>Salpingoecidae</taxon>
        <taxon>Salpingoeca</taxon>
    </lineage>
</organism>
<dbReference type="InParanoid" id="F2UI05"/>
<sequence>MWRDAVLVLVAVKVLLLPQVDTLALVCGMLAFYMLVHMYMSKATLLSLPTFAAATVVAIATATYMHSTDQLTACWGYGLFAAVVVAFRFDTHRHWRKFHNTRRKLMVSTWRSTAEGSIYGFTEVDATRLMPFLKEQSDKSGTKITITHAVIKAIGLVLKKTPEVNGRLVFGRYYPADTADVSCLVAMQGKEGFDLGLTKVPDADLKPLPDVAKCLRRNAGSLRGGKDHYHEARKPLLSWVPAFLLEPLVVITGWLAALGITIRSIGVQGHPFGTAIITSVGMLGLDMCFVPHPPFARVPLLAMVGKLQDKPCIDKATGGVVSRPFIPVTFTVDHRFLDGQQGAVMAEHFKQILEDPQTHMA</sequence>
<feature type="transmembrane region" description="Helical" evidence="10">
    <location>
        <begin position="45"/>
        <end position="64"/>
    </location>
</feature>
<feature type="domain" description="2-oxoacid dehydrogenase acyltransferase catalytic" evidence="11">
    <location>
        <begin position="273"/>
        <end position="360"/>
    </location>
</feature>
<reference evidence="12" key="1">
    <citation type="submission" date="2009-08" db="EMBL/GenBank/DDBJ databases">
        <title>Annotation of Salpingoeca rosetta.</title>
        <authorList>
            <consortium name="The Broad Institute Genome Sequencing Platform"/>
            <person name="Russ C."/>
            <person name="Cuomo C."/>
            <person name="Burger G."/>
            <person name="Gray M.W."/>
            <person name="Holland P.W.H."/>
            <person name="King N."/>
            <person name="Lang F.B.F."/>
            <person name="Roger A.J."/>
            <person name="Ruiz-Trillo I."/>
            <person name="Young S.K."/>
            <person name="Zeng Q."/>
            <person name="Gargeya S."/>
            <person name="Alvarado L."/>
            <person name="Berlin A."/>
            <person name="Chapman S.B."/>
            <person name="Chen Z."/>
            <person name="Freedman E."/>
            <person name="Gellesch M."/>
            <person name="Goldberg J."/>
            <person name="Griggs A."/>
            <person name="Gujja S."/>
            <person name="Heilman E."/>
            <person name="Heiman D."/>
            <person name="Howarth C."/>
            <person name="Mehta T."/>
            <person name="Neiman D."/>
            <person name="Pearson M."/>
            <person name="Roberts A."/>
            <person name="Saif S."/>
            <person name="Shea T."/>
            <person name="Shenoy N."/>
            <person name="Sisk P."/>
            <person name="Stolte C."/>
            <person name="Sykes S."/>
            <person name="White J."/>
            <person name="Yandava C."/>
            <person name="Haas B."/>
            <person name="Nusbaum C."/>
            <person name="Birren B."/>
        </authorList>
    </citation>
    <scope>NUCLEOTIDE SEQUENCE [LARGE SCALE GENOMIC DNA]</scope>
    <source>
        <strain evidence="12">ATCC 50818</strain>
    </source>
</reference>
<evidence type="ECO:0000256" key="3">
    <source>
        <dbReference type="ARBA" id="ARBA00007317"/>
    </source>
</evidence>
<feature type="transmembrane region" description="Helical" evidence="10">
    <location>
        <begin position="6"/>
        <end position="33"/>
    </location>
</feature>
<dbReference type="GO" id="GO:0004149">
    <property type="term" value="F:dihydrolipoyllysine-residue succinyltransferase activity"/>
    <property type="evidence" value="ECO:0007669"/>
    <property type="project" value="UniProtKB-EC"/>
</dbReference>
<keyword evidence="10" id="KW-0812">Transmembrane</keyword>
<evidence type="ECO:0000313" key="13">
    <source>
        <dbReference type="Proteomes" id="UP000007799"/>
    </source>
</evidence>
<dbReference type="PANTHER" id="PTHR43416:SF5">
    <property type="entry name" value="DIHYDROLIPOYLLYSINE-RESIDUE SUCCINYLTRANSFERASE COMPONENT OF 2-OXOGLUTARATE DEHYDROGENASE COMPLEX, MITOCHONDRIAL"/>
    <property type="match status" value="1"/>
</dbReference>
<keyword evidence="10" id="KW-1133">Transmembrane helix</keyword>
<dbReference type="OMA" id="RRCPDAN"/>
<evidence type="ECO:0000256" key="5">
    <source>
        <dbReference type="ARBA" id="ARBA00022532"/>
    </source>
</evidence>
<gene>
    <name evidence="12" type="ORF">PTSG_08106</name>
</gene>
<accession>F2UI05</accession>
<evidence type="ECO:0000256" key="6">
    <source>
        <dbReference type="ARBA" id="ARBA00022679"/>
    </source>
</evidence>
<feature type="transmembrane region" description="Helical" evidence="10">
    <location>
        <begin position="70"/>
        <end position="89"/>
    </location>
</feature>
<dbReference type="GeneID" id="16071688"/>
<dbReference type="AlphaFoldDB" id="F2UI05"/>
<dbReference type="KEGG" id="sre:PTSG_08106"/>